<name>A0A327T7C2_9SPHI</name>
<dbReference type="InterPro" id="IPR000182">
    <property type="entry name" value="GNAT_dom"/>
</dbReference>
<dbReference type="PANTHER" id="PTHR43792:SF1">
    <property type="entry name" value="N-ACETYLTRANSFERASE DOMAIN-CONTAINING PROTEIN"/>
    <property type="match status" value="1"/>
</dbReference>
<proteinExistence type="predicted"/>
<dbReference type="Pfam" id="PF13302">
    <property type="entry name" value="Acetyltransf_3"/>
    <property type="match status" value="1"/>
</dbReference>
<keyword evidence="2" id="KW-0808">Transferase</keyword>
<accession>A0A327T7C2</accession>
<dbReference type="EMBL" id="QLLR01000002">
    <property type="protein sequence ID" value="RAJ35633.1"/>
    <property type="molecule type" value="Genomic_DNA"/>
</dbReference>
<dbReference type="GO" id="GO:0016747">
    <property type="term" value="F:acyltransferase activity, transferring groups other than amino-acyl groups"/>
    <property type="evidence" value="ECO:0007669"/>
    <property type="project" value="InterPro"/>
</dbReference>
<organism evidence="2 3">
    <name type="scientific">Pedobacter cryoconitis</name>
    <dbReference type="NCBI Taxonomy" id="188932"/>
    <lineage>
        <taxon>Bacteria</taxon>
        <taxon>Pseudomonadati</taxon>
        <taxon>Bacteroidota</taxon>
        <taxon>Sphingobacteriia</taxon>
        <taxon>Sphingobacteriales</taxon>
        <taxon>Sphingobacteriaceae</taxon>
        <taxon>Pedobacter</taxon>
    </lineage>
</organism>
<gene>
    <name evidence="2" type="ORF">LY11_00879</name>
</gene>
<dbReference type="RefSeq" id="WP_111632490.1">
    <property type="nucleotide sequence ID" value="NZ_QLLR01000002.1"/>
</dbReference>
<protein>
    <submittedName>
        <fullName evidence="2">RimJ/RimL family protein N-acetyltransferase</fullName>
    </submittedName>
</protein>
<dbReference type="InterPro" id="IPR016181">
    <property type="entry name" value="Acyl_CoA_acyltransferase"/>
</dbReference>
<dbReference type="Gene3D" id="3.40.630.30">
    <property type="match status" value="1"/>
</dbReference>
<dbReference type="PROSITE" id="PS51186">
    <property type="entry name" value="GNAT"/>
    <property type="match status" value="1"/>
</dbReference>
<sequence length="174" mass="19961">MVHILETDRLILRELVTTDAPDFFNLNLDPEVIQYTGDQAFENIAGAEDFLRNYDHYLKYGFGRWAVIKKTNNEFLGWCGLKYTEETAEYDLGFRFFRKNWNTGYATESAIACLDLGFKKSGIEKVVGRVMKVNTRSIHVLEKMGFSFLKTIDFAGEPGLVYQIDKSGFNPLLS</sequence>
<dbReference type="OrthoDB" id="9788916at2"/>
<dbReference type="Proteomes" id="UP000249754">
    <property type="component" value="Unassembled WGS sequence"/>
</dbReference>
<reference evidence="2 3" key="1">
    <citation type="submission" date="2018-06" db="EMBL/GenBank/DDBJ databases">
        <title>Genomic Encyclopedia of Archaeal and Bacterial Type Strains, Phase II (KMG-II): from individual species to whole genera.</title>
        <authorList>
            <person name="Goeker M."/>
        </authorList>
    </citation>
    <scope>NUCLEOTIDE SEQUENCE [LARGE SCALE GENOMIC DNA]</scope>
    <source>
        <strain evidence="2 3">DSM 14825</strain>
    </source>
</reference>
<dbReference type="PANTHER" id="PTHR43792">
    <property type="entry name" value="GNAT FAMILY, PUTATIVE (AFU_ORTHOLOGUE AFUA_3G00765)-RELATED-RELATED"/>
    <property type="match status" value="1"/>
</dbReference>
<comment type="caution">
    <text evidence="2">The sequence shown here is derived from an EMBL/GenBank/DDBJ whole genome shotgun (WGS) entry which is preliminary data.</text>
</comment>
<evidence type="ECO:0000313" key="3">
    <source>
        <dbReference type="Proteomes" id="UP000249754"/>
    </source>
</evidence>
<evidence type="ECO:0000259" key="1">
    <source>
        <dbReference type="PROSITE" id="PS51186"/>
    </source>
</evidence>
<feature type="domain" description="N-acetyltransferase" evidence="1">
    <location>
        <begin position="10"/>
        <end position="167"/>
    </location>
</feature>
<evidence type="ECO:0000313" key="2">
    <source>
        <dbReference type="EMBL" id="RAJ35633.1"/>
    </source>
</evidence>
<dbReference type="SUPFAM" id="SSF55729">
    <property type="entry name" value="Acyl-CoA N-acyltransferases (Nat)"/>
    <property type="match status" value="1"/>
</dbReference>
<dbReference type="AlphaFoldDB" id="A0A327T7C2"/>
<dbReference type="InterPro" id="IPR051531">
    <property type="entry name" value="N-acetyltransferase"/>
</dbReference>